<dbReference type="Proteomes" id="UP001529510">
    <property type="component" value="Unassembled WGS sequence"/>
</dbReference>
<feature type="non-terminal residue" evidence="2">
    <location>
        <position position="1"/>
    </location>
</feature>
<sequence>CVHRARGRTIPAQRCIDRSSRRKSNRNIQKLSTAETGGRDTPDCVCGGTVSQGQRTGLVLTSGRLAISASSEILSSFSGVLLYPTVGKR</sequence>
<dbReference type="EMBL" id="JAMKFB020000007">
    <property type="protein sequence ID" value="KAL0187710.1"/>
    <property type="molecule type" value="Genomic_DNA"/>
</dbReference>
<keyword evidence="3" id="KW-1185">Reference proteome</keyword>
<feature type="compositionally biased region" description="Polar residues" evidence="1">
    <location>
        <begin position="26"/>
        <end position="35"/>
    </location>
</feature>
<evidence type="ECO:0000313" key="2">
    <source>
        <dbReference type="EMBL" id="KAL0187710.1"/>
    </source>
</evidence>
<gene>
    <name evidence="2" type="ORF">M9458_014809</name>
</gene>
<organism evidence="2 3">
    <name type="scientific">Cirrhinus mrigala</name>
    <name type="common">Mrigala</name>
    <dbReference type="NCBI Taxonomy" id="683832"/>
    <lineage>
        <taxon>Eukaryota</taxon>
        <taxon>Metazoa</taxon>
        <taxon>Chordata</taxon>
        <taxon>Craniata</taxon>
        <taxon>Vertebrata</taxon>
        <taxon>Euteleostomi</taxon>
        <taxon>Actinopterygii</taxon>
        <taxon>Neopterygii</taxon>
        <taxon>Teleostei</taxon>
        <taxon>Ostariophysi</taxon>
        <taxon>Cypriniformes</taxon>
        <taxon>Cyprinidae</taxon>
        <taxon>Labeoninae</taxon>
        <taxon>Labeonini</taxon>
        <taxon>Cirrhinus</taxon>
    </lineage>
</organism>
<evidence type="ECO:0000256" key="1">
    <source>
        <dbReference type="SAM" id="MobiDB-lite"/>
    </source>
</evidence>
<feature type="region of interest" description="Disordered" evidence="1">
    <location>
        <begin position="1"/>
        <end position="40"/>
    </location>
</feature>
<accession>A0ABD0QN90</accession>
<proteinExistence type="predicted"/>
<comment type="caution">
    <text evidence="2">The sequence shown here is derived from an EMBL/GenBank/DDBJ whole genome shotgun (WGS) entry which is preliminary data.</text>
</comment>
<protein>
    <submittedName>
        <fullName evidence="2">Uncharacterized protein</fullName>
    </submittedName>
</protein>
<reference evidence="2 3" key="1">
    <citation type="submission" date="2024-05" db="EMBL/GenBank/DDBJ databases">
        <title>Genome sequencing and assembly of Indian major carp, Cirrhinus mrigala (Hamilton, 1822).</title>
        <authorList>
            <person name="Mohindra V."/>
            <person name="Chowdhury L.M."/>
            <person name="Lal K."/>
            <person name="Jena J.K."/>
        </authorList>
    </citation>
    <scope>NUCLEOTIDE SEQUENCE [LARGE SCALE GENOMIC DNA]</scope>
    <source>
        <strain evidence="2">CM1030</strain>
        <tissue evidence="2">Blood</tissue>
    </source>
</reference>
<name>A0ABD0QN90_CIRMR</name>
<evidence type="ECO:0000313" key="3">
    <source>
        <dbReference type="Proteomes" id="UP001529510"/>
    </source>
</evidence>
<dbReference type="AlphaFoldDB" id="A0ABD0QN90"/>